<dbReference type="Proteomes" id="UP000499080">
    <property type="component" value="Unassembled WGS sequence"/>
</dbReference>
<evidence type="ECO:0000313" key="2">
    <source>
        <dbReference type="Proteomes" id="UP000499080"/>
    </source>
</evidence>
<accession>A0A4Y2IUC7</accession>
<name>A0A4Y2IUC7_ARAVE</name>
<proteinExistence type="predicted"/>
<comment type="caution">
    <text evidence="1">The sequence shown here is derived from an EMBL/GenBank/DDBJ whole genome shotgun (WGS) entry which is preliminary data.</text>
</comment>
<organism evidence="1 2">
    <name type="scientific">Araneus ventricosus</name>
    <name type="common">Orbweaver spider</name>
    <name type="synonym">Epeira ventricosa</name>
    <dbReference type="NCBI Taxonomy" id="182803"/>
    <lineage>
        <taxon>Eukaryota</taxon>
        <taxon>Metazoa</taxon>
        <taxon>Ecdysozoa</taxon>
        <taxon>Arthropoda</taxon>
        <taxon>Chelicerata</taxon>
        <taxon>Arachnida</taxon>
        <taxon>Araneae</taxon>
        <taxon>Araneomorphae</taxon>
        <taxon>Entelegynae</taxon>
        <taxon>Araneoidea</taxon>
        <taxon>Araneidae</taxon>
        <taxon>Araneus</taxon>
    </lineage>
</organism>
<keyword evidence="2" id="KW-1185">Reference proteome</keyword>
<gene>
    <name evidence="1" type="ORF">AVEN_45982_1</name>
</gene>
<dbReference type="EMBL" id="BGPR01107706">
    <property type="protein sequence ID" value="GBM80526.1"/>
    <property type="molecule type" value="Genomic_DNA"/>
</dbReference>
<evidence type="ECO:0000313" key="1">
    <source>
        <dbReference type="EMBL" id="GBM80526.1"/>
    </source>
</evidence>
<reference evidence="1 2" key="1">
    <citation type="journal article" date="2019" name="Sci. Rep.">
        <title>Orb-weaving spider Araneus ventricosus genome elucidates the spidroin gene catalogue.</title>
        <authorList>
            <person name="Kono N."/>
            <person name="Nakamura H."/>
            <person name="Ohtoshi R."/>
            <person name="Moran D.A.P."/>
            <person name="Shinohara A."/>
            <person name="Yoshida Y."/>
            <person name="Fujiwara M."/>
            <person name="Mori M."/>
            <person name="Tomita M."/>
            <person name="Arakawa K."/>
        </authorList>
    </citation>
    <scope>NUCLEOTIDE SEQUENCE [LARGE SCALE GENOMIC DNA]</scope>
</reference>
<sequence>MSQKQAYRTKKKNVCFWERGRKEEEKKKGKKLKNKKKKSFQIRKSAESNGVSIYSVFDEVEYYLAKRGGGGGLTLDFFSRRRGVGSERGVDAFLDLLRSVHA</sequence>
<protein>
    <submittedName>
        <fullName evidence="1">Uncharacterized protein</fullName>
    </submittedName>
</protein>
<dbReference type="AlphaFoldDB" id="A0A4Y2IUC7"/>
<dbReference type="OrthoDB" id="10548027at2759"/>